<organism evidence="5 6">
    <name type="scientific">Thermaerobacter subterraneus DSM 13965</name>
    <dbReference type="NCBI Taxonomy" id="867903"/>
    <lineage>
        <taxon>Bacteria</taxon>
        <taxon>Bacillati</taxon>
        <taxon>Bacillota</taxon>
        <taxon>Clostridia</taxon>
        <taxon>Eubacteriales</taxon>
        <taxon>Clostridiales Family XVII. Incertae Sedis</taxon>
        <taxon>Thermaerobacter</taxon>
    </lineage>
</organism>
<dbReference type="GO" id="GO:0071949">
    <property type="term" value="F:FAD binding"/>
    <property type="evidence" value="ECO:0007669"/>
    <property type="project" value="InterPro"/>
</dbReference>
<evidence type="ECO:0000259" key="4">
    <source>
        <dbReference type="PROSITE" id="PS51387"/>
    </source>
</evidence>
<protein>
    <submittedName>
        <fullName evidence="5">Aerobic-type carbon monoxide dehydrogenase, middle subunit CoxM/CutM-like protein</fullName>
    </submittedName>
</protein>
<dbReference type="InterPro" id="IPR051312">
    <property type="entry name" value="Diverse_Substr_Oxidored"/>
</dbReference>
<dbReference type="InterPro" id="IPR036318">
    <property type="entry name" value="FAD-bd_PCMH-like_sf"/>
</dbReference>
<keyword evidence="3" id="KW-0560">Oxidoreductase</keyword>
<dbReference type="SUPFAM" id="SSF56176">
    <property type="entry name" value="FAD-binding/transporter-associated domain-like"/>
    <property type="match status" value="1"/>
</dbReference>
<comment type="caution">
    <text evidence="5">The sequence shown here is derived from an EMBL/GenBank/DDBJ whole genome shotgun (WGS) entry which is preliminary data.</text>
</comment>
<evidence type="ECO:0000256" key="1">
    <source>
        <dbReference type="ARBA" id="ARBA00022630"/>
    </source>
</evidence>
<dbReference type="RefSeq" id="WP_006903627.1">
    <property type="nucleotide sequence ID" value="NZ_JH976535.1"/>
</dbReference>
<dbReference type="InterPro" id="IPR016169">
    <property type="entry name" value="FAD-bd_PCMH_sub2"/>
</dbReference>
<dbReference type="PANTHER" id="PTHR42659:SF2">
    <property type="entry name" value="XANTHINE DEHYDROGENASE SUBUNIT C-RELATED"/>
    <property type="match status" value="1"/>
</dbReference>
<dbReference type="EMBL" id="AENY02000002">
    <property type="protein sequence ID" value="EKP95601.1"/>
    <property type="molecule type" value="Genomic_DNA"/>
</dbReference>
<dbReference type="eggNOG" id="COG1319">
    <property type="taxonomic scope" value="Bacteria"/>
</dbReference>
<dbReference type="OrthoDB" id="9789842at2"/>
<dbReference type="AlphaFoldDB" id="K6QF69"/>
<evidence type="ECO:0000313" key="6">
    <source>
        <dbReference type="Proteomes" id="UP000005710"/>
    </source>
</evidence>
<dbReference type="STRING" id="867903.ThesuDRAFT_01356"/>
<dbReference type="Pfam" id="PF00941">
    <property type="entry name" value="FAD_binding_5"/>
    <property type="match status" value="1"/>
</dbReference>
<keyword evidence="2" id="KW-0274">FAD</keyword>
<dbReference type="Proteomes" id="UP000005710">
    <property type="component" value="Unassembled WGS sequence"/>
</dbReference>
<feature type="domain" description="FAD-binding PCMH-type" evidence="4">
    <location>
        <begin position="1"/>
        <end position="177"/>
    </location>
</feature>
<dbReference type="SUPFAM" id="SSF55447">
    <property type="entry name" value="CO dehydrogenase flavoprotein C-terminal domain-like"/>
    <property type="match status" value="1"/>
</dbReference>
<name>K6QF69_9FIRM</name>
<dbReference type="GO" id="GO:0016491">
    <property type="term" value="F:oxidoreductase activity"/>
    <property type="evidence" value="ECO:0007669"/>
    <property type="project" value="UniProtKB-KW"/>
</dbReference>
<accession>K6QF69</accession>
<dbReference type="SMART" id="SM01092">
    <property type="entry name" value="CO_deh_flav_C"/>
    <property type="match status" value="1"/>
</dbReference>
<dbReference type="HOGENOM" id="CLU_058050_3_0_9"/>
<evidence type="ECO:0000313" key="5">
    <source>
        <dbReference type="EMBL" id="EKP95601.1"/>
    </source>
</evidence>
<keyword evidence="6" id="KW-1185">Reference proteome</keyword>
<reference evidence="5" key="2">
    <citation type="submission" date="2012-10" db="EMBL/GenBank/DDBJ databases">
        <title>Improved high-quality draft of Thermaerobacter subterraneus C21, DSM 13965.</title>
        <authorList>
            <consortium name="DOE Joint Genome Institute"/>
            <person name="Eisen J."/>
            <person name="Huntemann M."/>
            <person name="Wei C.-L."/>
            <person name="Han J."/>
            <person name="Detter J.C."/>
            <person name="Han C."/>
            <person name="Tapia R."/>
            <person name="Chen A."/>
            <person name="Kyrpides N."/>
            <person name="Mavromatis K."/>
            <person name="Markowitz V."/>
            <person name="Szeto E."/>
            <person name="Ivanova N."/>
            <person name="Mikhailova N."/>
            <person name="Ovchinnikova G."/>
            <person name="Pagani I."/>
            <person name="Pati A."/>
            <person name="Goodwin L."/>
            <person name="Nordberg H.P."/>
            <person name="Cantor M.N."/>
            <person name="Hua S.X."/>
            <person name="Woyke T."/>
            <person name="Eisen J."/>
            <person name="Klenk H.-P."/>
        </authorList>
    </citation>
    <scope>NUCLEOTIDE SEQUENCE [LARGE SCALE GENOMIC DNA]</scope>
    <source>
        <strain evidence="5">DSM 13965</strain>
    </source>
</reference>
<dbReference type="InterPro" id="IPR005107">
    <property type="entry name" value="CO_DH_flav_C"/>
</dbReference>
<proteinExistence type="predicted"/>
<evidence type="ECO:0000256" key="3">
    <source>
        <dbReference type="ARBA" id="ARBA00023002"/>
    </source>
</evidence>
<dbReference type="Pfam" id="PF03450">
    <property type="entry name" value="CO_deh_flav_C"/>
    <property type="match status" value="1"/>
</dbReference>
<dbReference type="InterPro" id="IPR016167">
    <property type="entry name" value="FAD-bd_PCMH_sub1"/>
</dbReference>
<dbReference type="Gene3D" id="3.30.43.10">
    <property type="entry name" value="Uridine Diphospho-n-acetylenolpyruvylglucosamine Reductase, domain 2"/>
    <property type="match status" value="1"/>
</dbReference>
<gene>
    <name evidence="5" type="ORF">ThesuDRAFT_01356</name>
</gene>
<dbReference type="PANTHER" id="PTHR42659">
    <property type="entry name" value="XANTHINE DEHYDROGENASE SUBUNIT C-RELATED"/>
    <property type="match status" value="1"/>
</dbReference>
<dbReference type="InterPro" id="IPR016166">
    <property type="entry name" value="FAD-bd_PCMH"/>
</dbReference>
<dbReference type="Gene3D" id="3.30.390.50">
    <property type="entry name" value="CO dehydrogenase flavoprotein, C-terminal domain"/>
    <property type="match status" value="1"/>
</dbReference>
<dbReference type="InterPro" id="IPR002346">
    <property type="entry name" value="Mopterin_DH_FAD-bd"/>
</dbReference>
<sequence>MITPPFDYVAPRTVAEAVQLLRKHGYEAKVLAGGQSLIPMLRFRLLEPALLVDINRIEDLAYLREEDGFLRIGALTRHADVENAPGLEKRYPLLVATARVVADPLVRNRGTVAGSLVHADPAGDWGAAMLAAGAQVVVTGPDGSRTLSIDEFLVDTFTTAMGEDELLTEVRVPIPPERSGGAYLKLERKLGDFAIAAVGVQVTLNAAGECTRAGIGLCAVGPISLRASRAEEYLVGKPLTADTIAEAARLAAEQAEPTSDQRGPEEYKRDMVRVLTQRALQEAAERARAA</sequence>
<evidence type="ECO:0000256" key="2">
    <source>
        <dbReference type="ARBA" id="ARBA00022827"/>
    </source>
</evidence>
<keyword evidence="1" id="KW-0285">Flavoprotein</keyword>
<dbReference type="InterPro" id="IPR036683">
    <property type="entry name" value="CO_DH_flav_C_dom_sf"/>
</dbReference>
<dbReference type="PROSITE" id="PS51387">
    <property type="entry name" value="FAD_PCMH"/>
    <property type="match status" value="1"/>
</dbReference>
<reference evidence="5" key="1">
    <citation type="submission" date="2010-10" db="EMBL/GenBank/DDBJ databases">
        <authorList>
            <consortium name="US DOE Joint Genome Institute (JGI-PGF)"/>
            <person name="Lucas S."/>
            <person name="Copeland A."/>
            <person name="Lapidus A."/>
            <person name="Bruce D."/>
            <person name="Goodwin L."/>
            <person name="Pitluck S."/>
            <person name="Kyrpides N."/>
            <person name="Mavromatis K."/>
            <person name="Detter J.C."/>
            <person name="Han C."/>
            <person name="Land M."/>
            <person name="Hauser L."/>
            <person name="Markowitz V."/>
            <person name="Cheng J.-F."/>
            <person name="Hugenholtz P."/>
            <person name="Woyke T."/>
            <person name="Wu D."/>
            <person name="Pukall R."/>
            <person name="Wahrenburg C."/>
            <person name="Brambilla E."/>
            <person name="Klenk H.-P."/>
            <person name="Eisen J.A."/>
        </authorList>
    </citation>
    <scope>NUCLEOTIDE SEQUENCE [LARGE SCALE GENOMIC DNA]</scope>
    <source>
        <strain evidence="5">DSM 13965</strain>
    </source>
</reference>
<dbReference type="Gene3D" id="3.30.465.10">
    <property type="match status" value="1"/>
</dbReference>